<evidence type="ECO:0000313" key="4">
    <source>
        <dbReference type="Proteomes" id="UP001329915"/>
    </source>
</evidence>
<dbReference type="InterPro" id="IPR036291">
    <property type="entry name" value="NAD(P)-bd_dom_sf"/>
</dbReference>
<evidence type="ECO:0000259" key="2">
    <source>
        <dbReference type="Pfam" id="PF01370"/>
    </source>
</evidence>
<evidence type="ECO:0000313" key="3">
    <source>
        <dbReference type="EMBL" id="WRO21304.1"/>
    </source>
</evidence>
<organism evidence="3 4">
    <name type="scientific">Metallumcola ferriviriculae</name>
    <dbReference type="NCBI Taxonomy" id="3039180"/>
    <lineage>
        <taxon>Bacteria</taxon>
        <taxon>Bacillati</taxon>
        <taxon>Bacillota</taxon>
        <taxon>Clostridia</taxon>
        <taxon>Neomoorellales</taxon>
        <taxon>Desulfitibacteraceae</taxon>
        <taxon>Metallumcola</taxon>
    </lineage>
</organism>
<name>A0AAU0UN75_9FIRM</name>
<dbReference type="EMBL" id="CP121694">
    <property type="protein sequence ID" value="WRO21304.1"/>
    <property type="molecule type" value="Genomic_DNA"/>
</dbReference>
<gene>
    <name evidence="3" type="ORF">MFMK1_001107</name>
</gene>
<protein>
    <submittedName>
        <fullName evidence="3">NAD-dependent epimerase/dehydratase family protein</fullName>
    </submittedName>
</protein>
<sequence>MHYLLTGGTGFIGTHLTMRLLEKNSHQVTVLDNFMSSRPSKNQVNNCTVVQGSVLDKTLVDSLVKECDQIIHLAAVVGVRQAIKKGLDGLRVNFIGTDNVLEAATKYGKEVFVSSSSAIYGKISEIPVPEEADCLLGCSYKSSWLYSVSKLAEEHLALAYFREMNTQVKIGRFFNVIGPYQTGAYGMVVPTFIKKALNNEPLPVYHTGEQTRTFVYIEDALNGLEYVLDQGLIGRVYNIGGIKEISILNLAKIIISLTGSQSQISFVPYKEAFGDSFEETARRVPDINQLQGLGYVPRFTLNQALLEIIDHHRQMGQD</sequence>
<keyword evidence="4" id="KW-1185">Reference proteome</keyword>
<dbReference type="Proteomes" id="UP001329915">
    <property type="component" value="Chromosome"/>
</dbReference>
<reference evidence="3 4" key="1">
    <citation type="submission" date="2023-04" db="EMBL/GenBank/DDBJ databases">
        <authorList>
            <person name="Hsu D."/>
        </authorList>
    </citation>
    <scope>NUCLEOTIDE SEQUENCE [LARGE SCALE GENOMIC DNA]</scope>
    <source>
        <strain evidence="3 4">MK1</strain>
    </source>
</reference>
<dbReference type="Gene3D" id="3.40.50.720">
    <property type="entry name" value="NAD(P)-binding Rossmann-like Domain"/>
    <property type="match status" value="1"/>
</dbReference>
<dbReference type="InterPro" id="IPR001509">
    <property type="entry name" value="Epimerase_deHydtase"/>
</dbReference>
<proteinExistence type="inferred from homology"/>
<dbReference type="RefSeq" id="WP_366924154.1">
    <property type="nucleotide sequence ID" value="NZ_CP121694.1"/>
</dbReference>
<dbReference type="Pfam" id="PF01370">
    <property type="entry name" value="Epimerase"/>
    <property type="match status" value="1"/>
</dbReference>
<dbReference type="PANTHER" id="PTHR43000">
    <property type="entry name" value="DTDP-D-GLUCOSE 4,6-DEHYDRATASE-RELATED"/>
    <property type="match status" value="1"/>
</dbReference>
<accession>A0AAU0UN75</accession>
<comment type="similarity">
    <text evidence="1">Belongs to the NAD(P)-dependent epimerase/dehydratase family.</text>
</comment>
<dbReference type="AlphaFoldDB" id="A0AAU0UN75"/>
<feature type="domain" description="NAD-dependent epimerase/dehydratase" evidence="2">
    <location>
        <begin position="4"/>
        <end position="240"/>
    </location>
</feature>
<evidence type="ECO:0000256" key="1">
    <source>
        <dbReference type="ARBA" id="ARBA00007637"/>
    </source>
</evidence>
<dbReference type="KEGG" id="dbc:MFMK1_001107"/>
<dbReference type="SUPFAM" id="SSF51735">
    <property type="entry name" value="NAD(P)-binding Rossmann-fold domains"/>
    <property type="match status" value="1"/>
</dbReference>